<feature type="signal peptide" evidence="4">
    <location>
        <begin position="1"/>
        <end position="21"/>
    </location>
</feature>
<comment type="similarity">
    <text evidence="2">Belongs to the bacterial solute-binding protein 5 family.</text>
</comment>
<dbReference type="CDD" id="cd00995">
    <property type="entry name" value="PBP2_NikA_DppA_OppA_like"/>
    <property type="match status" value="1"/>
</dbReference>
<evidence type="ECO:0000256" key="2">
    <source>
        <dbReference type="ARBA" id="ARBA00005695"/>
    </source>
</evidence>
<dbReference type="PROSITE" id="PS01040">
    <property type="entry name" value="SBP_BACTERIAL_5"/>
    <property type="match status" value="1"/>
</dbReference>
<dbReference type="InterPro" id="IPR039424">
    <property type="entry name" value="SBP_5"/>
</dbReference>
<evidence type="ECO:0000313" key="6">
    <source>
        <dbReference type="EMBL" id="MBF4694375.1"/>
    </source>
</evidence>
<dbReference type="InterPro" id="IPR000914">
    <property type="entry name" value="SBP_5_dom"/>
</dbReference>
<dbReference type="InterPro" id="IPR023765">
    <property type="entry name" value="SBP_5_CS"/>
</dbReference>
<dbReference type="SUPFAM" id="SSF53850">
    <property type="entry name" value="Periplasmic binding protein-like II"/>
    <property type="match status" value="1"/>
</dbReference>
<dbReference type="PIRSF" id="PIRSF002741">
    <property type="entry name" value="MppA"/>
    <property type="match status" value="1"/>
</dbReference>
<comment type="subcellular location">
    <subcellularLocation>
        <location evidence="1">Cell membrane</location>
        <topology evidence="1">Lipid-anchor</topology>
    </subcellularLocation>
</comment>
<sequence>MKKIFSLLLILTLVLSLTACGTSKTDGGSTPAAETPAEKHIVNLGITAFPTNTNPFIQTMQADHNALRMYETLVIQDAKTLEFKGILADSWTASDDGLEWTVKLKEGIKWQDGEAFDADDVMFTYGIILDNMENENASFSRKADVKSIEKIEKLGDYEVKFTTKTPVANFLDTPLQVIYIVPEHIFGAMPLAEMLEFTNPNPIGTSPWKLVGEFNPQNTELEYERYEDYYGTKPNVDGLLFILFENSDTMYQAFKAGSIDMFSPSGTQAEELESDPNVKVLKNLQPKLTEIGINSSDDPRSTVNKSLKIKEVRQAINLALDKQKLVDDVLKGVGYAGTTIVPTSAGKWHLPGEHEYSPEKAIALLEKAGFTDFETVQISGRDVKVRKNAEGDTLSFRMALLTDGYAWHYRDSALYIVKWLEEVGIGLELQSIDGSALGDMMNLDADNFCDFDMYIWGWTPGYDPGFILTVLTTDQIGGRQEVMYSNPKYDALVDLQITQVNEAERLETVHEAQKIILEDAPYIPLYYQGYYDAYRTDKYEGFIQFAGDGTIFNNETYINIKPVSK</sequence>
<evidence type="ECO:0000256" key="3">
    <source>
        <dbReference type="ARBA" id="ARBA00022729"/>
    </source>
</evidence>
<keyword evidence="7" id="KW-1185">Reference proteome</keyword>
<keyword evidence="3 4" id="KW-0732">Signal</keyword>
<feature type="chain" id="PRO_5045407827" evidence="4">
    <location>
        <begin position="22"/>
        <end position="565"/>
    </location>
</feature>
<dbReference type="Proteomes" id="UP000614200">
    <property type="component" value="Unassembled WGS sequence"/>
</dbReference>
<comment type="caution">
    <text evidence="6">The sequence shown here is derived from an EMBL/GenBank/DDBJ whole genome shotgun (WGS) entry which is preliminary data.</text>
</comment>
<dbReference type="PANTHER" id="PTHR30290">
    <property type="entry name" value="PERIPLASMIC BINDING COMPONENT OF ABC TRANSPORTER"/>
    <property type="match status" value="1"/>
</dbReference>
<organism evidence="6 7">
    <name type="scientific">Fusibacter ferrireducens</name>
    <dbReference type="NCBI Taxonomy" id="2785058"/>
    <lineage>
        <taxon>Bacteria</taxon>
        <taxon>Bacillati</taxon>
        <taxon>Bacillota</taxon>
        <taxon>Clostridia</taxon>
        <taxon>Eubacteriales</taxon>
        <taxon>Eubacteriales Family XII. Incertae Sedis</taxon>
        <taxon>Fusibacter</taxon>
    </lineage>
</organism>
<dbReference type="Gene3D" id="3.10.105.10">
    <property type="entry name" value="Dipeptide-binding Protein, Domain 3"/>
    <property type="match status" value="1"/>
</dbReference>
<dbReference type="Gene3D" id="3.40.190.10">
    <property type="entry name" value="Periplasmic binding protein-like II"/>
    <property type="match status" value="1"/>
</dbReference>
<proteinExistence type="inferred from homology"/>
<dbReference type="RefSeq" id="WP_194702618.1">
    <property type="nucleotide sequence ID" value="NZ_JADKNH010000009.1"/>
</dbReference>
<evidence type="ECO:0000313" key="7">
    <source>
        <dbReference type="Proteomes" id="UP000614200"/>
    </source>
</evidence>
<dbReference type="EMBL" id="JADKNH010000009">
    <property type="protein sequence ID" value="MBF4694375.1"/>
    <property type="molecule type" value="Genomic_DNA"/>
</dbReference>
<dbReference type="InterPro" id="IPR030678">
    <property type="entry name" value="Peptide/Ni-bd"/>
</dbReference>
<gene>
    <name evidence="6" type="ORF">ISU02_14795</name>
</gene>
<reference evidence="6 7" key="1">
    <citation type="submission" date="2020-11" db="EMBL/GenBank/DDBJ databases">
        <title>Fusibacter basophilias sp. nov.</title>
        <authorList>
            <person name="Qiu D."/>
        </authorList>
    </citation>
    <scope>NUCLEOTIDE SEQUENCE [LARGE SCALE GENOMIC DNA]</scope>
    <source>
        <strain evidence="6 7">Q10-2</strain>
    </source>
</reference>
<evidence type="ECO:0000259" key="5">
    <source>
        <dbReference type="Pfam" id="PF00496"/>
    </source>
</evidence>
<evidence type="ECO:0000256" key="4">
    <source>
        <dbReference type="SAM" id="SignalP"/>
    </source>
</evidence>
<feature type="domain" description="Solute-binding protein family 5" evidence="5">
    <location>
        <begin position="83"/>
        <end position="464"/>
    </location>
</feature>
<name>A0ABR9ZV87_9FIRM</name>
<evidence type="ECO:0000256" key="1">
    <source>
        <dbReference type="ARBA" id="ARBA00004193"/>
    </source>
</evidence>
<dbReference type="Pfam" id="PF00496">
    <property type="entry name" value="SBP_bac_5"/>
    <property type="match status" value="1"/>
</dbReference>
<dbReference type="PROSITE" id="PS51257">
    <property type="entry name" value="PROKAR_LIPOPROTEIN"/>
    <property type="match status" value="1"/>
</dbReference>
<dbReference type="Gene3D" id="3.90.76.10">
    <property type="entry name" value="Dipeptide-binding Protein, Domain 1"/>
    <property type="match status" value="1"/>
</dbReference>
<accession>A0ABR9ZV87</accession>
<protein>
    <submittedName>
        <fullName evidence="6">ABC transporter substrate-binding protein</fullName>
    </submittedName>
</protein>